<dbReference type="NCBIfam" id="NF006799">
    <property type="entry name" value="PRK09302.1"/>
    <property type="match status" value="1"/>
</dbReference>
<evidence type="ECO:0000256" key="4">
    <source>
        <dbReference type="ARBA" id="ARBA00022737"/>
    </source>
</evidence>
<dbReference type="GO" id="GO:0006355">
    <property type="term" value="P:regulation of DNA-templated transcription"/>
    <property type="evidence" value="ECO:0007669"/>
    <property type="project" value="InterPro"/>
</dbReference>
<protein>
    <recommendedName>
        <fullName evidence="1">non-specific serine/threonine protein kinase</fullName>
        <ecNumber evidence="1">2.7.11.1</ecNumber>
    </recommendedName>
</protein>
<dbReference type="GO" id="GO:0016787">
    <property type="term" value="F:hydrolase activity"/>
    <property type="evidence" value="ECO:0007669"/>
    <property type="project" value="UniProtKB-KW"/>
</dbReference>
<dbReference type="SUPFAM" id="SSF52540">
    <property type="entry name" value="P-loop containing nucleoside triphosphate hydrolases"/>
    <property type="match status" value="2"/>
</dbReference>
<dbReference type="InterPro" id="IPR030665">
    <property type="entry name" value="KaiC"/>
</dbReference>
<dbReference type="Pfam" id="PF06745">
    <property type="entry name" value="ATPase"/>
    <property type="match status" value="2"/>
</dbReference>
<dbReference type="PANTHER" id="PTHR42926">
    <property type="match status" value="1"/>
</dbReference>
<dbReference type="InterPro" id="IPR027417">
    <property type="entry name" value="P-loop_NTPase"/>
</dbReference>
<name>A0A2U1ALM2_9BACT</name>
<evidence type="ECO:0000313" key="8">
    <source>
        <dbReference type="EMBL" id="PVY37322.1"/>
    </source>
</evidence>
<dbReference type="EMBL" id="QEKI01000021">
    <property type="protein sequence ID" value="PVY37322.1"/>
    <property type="molecule type" value="Genomic_DNA"/>
</dbReference>
<evidence type="ECO:0000256" key="6">
    <source>
        <dbReference type="ARBA" id="ARBA00022801"/>
    </source>
</evidence>
<keyword evidence="4" id="KW-0677">Repeat</keyword>
<sequence length="509" mass="57031">MVTPRLVRTAPYLHFPNRLRLPMNLQKLETGNASFDHISHGGLPIGRTTLVAGSSGSAKTLFGAQFLALGIQLFDQPGVFVTFEEQVDDIRKHLRSFHWDIDTWEKEGKWIFVDAAPKEEIIIAVGDFDLSAFRIRLERAVMKCKAQRVVIDSIGSIFTQFHEETHTIRRELIQVALTLSRLNATSIITAERLEEYGNITRFGVEEFLTDNVVILRNVLHNEKRRRTIEILKFRGSDHEKGENPFTINPEKAIVIIPLSAMILKHTSSHERVTSGIPALDEMINGGFYKGSINLVSGAIGAGKTLLVANFINGIREKKERCLLMAFEESSEQLYRNASGWGIDFRQLEDEGLLKVICIYPEISSLEDHFINIQETVKNFKPDRIAIDSLSALSRASSDKGFREFIIAFTAYLKHEEITGLFTSNTPLLAGGTSDTEGNISPITDSIILLRYVEMSGEMQRSIAVLKMRGSKHDSSIRKFTITDEGANIGKHFEGISGILTGNPMLIKLE</sequence>
<dbReference type="GO" id="GO:0004674">
    <property type="term" value="F:protein serine/threonine kinase activity"/>
    <property type="evidence" value="ECO:0007669"/>
    <property type="project" value="UniProtKB-EC"/>
</dbReference>
<reference evidence="8 9" key="1">
    <citation type="submission" date="2018-04" db="EMBL/GenBank/DDBJ databases">
        <title>Genomic Encyclopedia of Type Strains, Phase IV (KMG-IV): sequencing the most valuable type-strain genomes for metagenomic binning, comparative biology and taxonomic classification.</title>
        <authorList>
            <person name="Goeker M."/>
        </authorList>
    </citation>
    <scope>NUCLEOTIDE SEQUENCE [LARGE SCALE GENOMIC DNA]</scope>
    <source>
        <strain evidence="8 9">DSM 100231</strain>
    </source>
</reference>
<dbReference type="InterPro" id="IPR051347">
    <property type="entry name" value="Circadian_clock_KaiC-rel"/>
</dbReference>
<evidence type="ECO:0000256" key="3">
    <source>
        <dbReference type="ARBA" id="ARBA00022679"/>
    </source>
</evidence>
<dbReference type="EC" id="2.7.11.1" evidence="1"/>
<evidence type="ECO:0000259" key="7">
    <source>
        <dbReference type="PROSITE" id="PS51146"/>
    </source>
</evidence>
<dbReference type="Proteomes" id="UP000245466">
    <property type="component" value="Unassembled WGS sequence"/>
</dbReference>
<accession>A0A2U1ALM2</accession>
<organism evidence="8 9">
    <name type="scientific">Pontibacter virosus</name>
    <dbReference type="NCBI Taxonomy" id="1765052"/>
    <lineage>
        <taxon>Bacteria</taxon>
        <taxon>Pseudomonadati</taxon>
        <taxon>Bacteroidota</taxon>
        <taxon>Cytophagia</taxon>
        <taxon>Cytophagales</taxon>
        <taxon>Hymenobacteraceae</taxon>
        <taxon>Pontibacter</taxon>
    </lineage>
</organism>
<keyword evidence="2" id="KW-0597">Phosphoprotein</keyword>
<evidence type="ECO:0000256" key="2">
    <source>
        <dbReference type="ARBA" id="ARBA00022553"/>
    </source>
</evidence>
<dbReference type="GO" id="GO:0042752">
    <property type="term" value="P:regulation of circadian rhythm"/>
    <property type="evidence" value="ECO:0007669"/>
    <property type="project" value="InterPro"/>
</dbReference>
<dbReference type="PIRSF" id="PIRSF039117">
    <property type="entry name" value="KaiC"/>
    <property type="match status" value="1"/>
</dbReference>
<comment type="caution">
    <text evidence="8">The sequence shown here is derived from an EMBL/GenBank/DDBJ whole genome shotgun (WGS) entry which is preliminary data.</text>
</comment>
<keyword evidence="9" id="KW-1185">Reference proteome</keyword>
<dbReference type="InterPro" id="IPR014774">
    <property type="entry name" value="KaiC-like_dom"/>
</dbReference>
<dbReference type="PROSITE" id="PS51146">
    <property type="entry name" value="KAIC"/>
    <property type="match status" value="2"/>
</dbReference>
<gene>
    <name evidence="8" type="ORF">C8E01_12113</name>
</gene>
<dbReference type="GO" id="GO:0003677">
    <property type="term" value="F:DNA binding"/>
    <property type="evidence" value="ECO:0007669"/>
    <property type="project" value="InterPro"/>
</dbReference>
<dbReference type="Gene3D" id="3.40.50.300">
    <property type="entry name" value="P-loop containing nucleotide triphosphate hydrolases"/>
    <property type="match status" value="2"/>
</dbReference>
<dbReference type="InterPro" id="IPR010624">
    <property type="entry name" value="KaiC_dom"/>
</dbReference>
<proteinExistence type="predicted"/>
<keyword evidence="5" id="KW-0418">Kinase</keyword>
<dbReference type="AlphaFoldDB" id="A0A2U1ALM2"/>
<evidence type="ECO:0000256" key="1">
    <source>
        <dbReference type="ARBA" id="ARBA00012513"/>
    </source>
</evidence>
<evidence type="ECO:0000313" key="9">
    <source>
        <dbReference type="Proteomes" id="UP000245466"/>
    </source>
</evidence>
<dbReference type="InterPro" id="IPR013503">
    <property type="entry name" value="Circadian_KaiC_bact"/>
</dbReference>
<dbReference type="PANTHER" id="PTHR42926:SF1">
    <property type="entry name" value="CIRCADIAN CLOCK OSCILLATOR PROTEIN KAIC 1"/>
    <property type="match status" value="1"/>
</dbReference>
<dbReference type="GO" id="GO:0005524">
    <property type="term" value="F:ATP binding"/>
    <property type="evidence" value="ECO:0007669"/>
    <property type="project" value="InterPro"/>
</dbReference>
<dbReference type="GO" id="GO:0000287">
    <property type="term" value="F:magnesium ion binding"/>
    <property type="evidence" value="ECO:0007669"/>
    <property type="project" value="InterPro"/>
</dbReference>
<keyword evidence="6" id="KW-0378">Hydrolase</keyword>
<feature type="domain" description="KaiC" evidence="7">
    <location>
        <begin position="270"/>
        <end position="502"/>
    </location>
</feature>
<feature type="domain" description="KaiC" evidence="7">
    <location>
        <begin position="26"/>
        <end position="269"/>
    </location>
</feature>
<keyword evidence="3" id="KW-0808">Transferase</keyword>
<evidence type="ECO:0000256" key="5">
    <source>
        <dbReference type="ARBA" id="ARBA00022777"/>
    </source>
</evidence>
<dbReference type="NCBIfam" id="TIGR02655">
    <property type="entry name" value="circ_KaiC"/>
    <property type="match status" value="1"/>
</dbReference>